<gene>
    <name evidence="2" type="ORF">HXL68_10005</name>
</gene>
<evidence type="ECO:0000256" key="1">
    <source>
        <dbReference type="SAM" id="SignalP"/>
    </source>
</evidence>
<keyword evidence="1" id="KW-0732">Signal</keyword>
<accession>A0A930BSN7</accession>
<organism evidence="2 3">
    <name type="scientific">Dechloromonas agitata</name>
    <dbReference type="NCBI Taxonomy" id="73030"/>
    <lineage>
        <taxon>Bacteria</taxon>
        <taxon>Pseudomonadati</taxon>
        <taxon>Pseudomonadota</taxon>
        <taxon>Betaproteobacteria</taxon>
        <taxon>Rhodocyclales</taxon>
        <taxon>Azonexaceae</taxon>
        <taxon>Dechloromonas</taxon>
    </lineage>
</organism>
<feature type="signal peptide" evidence="1">
    <location>
        <begin position="1"/>
        <end position="22"/>
    </location>
</feature>
<evidence type="ECO:0000313" key="3">
    <source>
        <dbReference type="Proteomes" id="UP000718593"/>
    </source>
</evidence>
<protein>
    <submittedName>
        <fullName evidence="2">Uncharacterized protein</fullName>
    </submittedName>
</protein>
<sequence>MNPTFSPSALVALAATANTAAAYIDACDSGAQHVRLDPAYYQSCGMLLYKIFSMLDARLAFPSLLEQSAAARDVAESIQINRRLEVSILGYYPRLSALLQRVAA</sequence>
<dbReference type="AlphaFoldDB" id="A0A930BSN7"/>
<feature type="chain" id="PRO_5037691520" evidence="1">
    <location>
        <begin position="23"/>
        <end position="104"/>
    </location>
</feature>
<evidence type="ECO:0000313" key="2">
    <source>
        <dbReference type="EMBL" id="MBF1165364.1"/>
    </source>
</evidence>
<comment type="caution">
    <text evidence="2">The sequence shown here is derived from an EMBL/GenBank/DDBJ whole genome shotgun (WGS) entry which is preliminary data.</text>
</comment>
<reference evidence="2" key="1">
    <citation type="submission" date="2020-04" db="EMBL/GenBank/DDBJ databases">
        <title>Deep metagenomics examines the oral microbiome during advanced dental caries in children, revealing novel taxa and co-occurrences with host molecules.</title>
        <authorList>
            <person name="Baker J.L."/>
            <person name="Morton J.T."/>
            <person name="Dinis M."/>
            <person name="Alvarez R."/>
            <person name="Tran N.C."/>
            <person name="Knight R."/>
            <person name="Edlund A."/>
        </authorList>
    </citation>
    <scope>NUCLEOTIDE SEQUENCE</scope>
    <source>
        <strain evidence="2">JCVI_32_bin.24</strain>
    </source>
</reference>
<proteinExistence type="predicted"/>
<dbReference type="Proteomes" id="UP000718593">
    <property type="component" value="Unassembled WGS sequence"/>
</dbReference>
<dbReference type="EMBL" id="JABZMI010000190">
    <property type="protein sequence ID" value="MBF1165364.1"/>
    <property type="molecule type" value="Genomic_DNA"/>
</dbReference>
<dbReference type="RefSeq" id="WP_157275082.1">
    <property type="nucleotide sequence ID" value="NZ_JARBJQ010000008.1"/>
</dbReference>
<name>A0A930BSN7_9RHOO</name>